<dbReference type="AlphaFoldDB" id="D9PJ06"/>
<dbReference type="EMBL" id="ADZX01000477">
    <property type="protein sequence ID" value="EFK96455.1"/>
    <property type="molecule type" value="Genomic_DNA"/>
</dbReference>
<organism evidence="1">
    <name type="scientific">sediment metagenome</name>
    <dbReference type="NCBI Taxonomy" id="749907"/>
    <lineage>
        <taxon>unclassified sequences</taxon>
        <taxon>metagenomes</taxon>
        <taxon>ecological metagenomes</taxon>
    </lineage>
</organism>
<evidence type="ECO:0000313" key="1">
    <source>
        <dbReference type="EMBL" id="EFK96455.1"/>
    </source>
</evidence>
<proteinExistence type="predicted"/>
<sequence>GDASLGLSLAAGRSRLAHHTGMETDVPRRLAALDATLVRGRATVRLETSAGSLDRAGLAAAYAALDFAVRSQWELNAAGSLVRHAGGSADAWFLGLTFRPTWLTIRGGYHYAHEAAPHHRLTAQLYRLFALPY</sequence>
<protein>
    <submittedName>
        <fullName evidence="1">Uncharacterized protein</fullName>
    </submittedName>
</protein>
<reference evidence="1" key="2">
    <citation type="journal article" date="2011" name="Microb. Ecol.">
        <title>Taxonomic and Functional Metagenomic Profiling of the Microbial Community in the Anoxic Sediment of a Sub-saline Shallow Lake (Laguna de Carrizo, Central Spain).</title>
        <authorList>
            <person name="Ferrer M."/>
            <person name="Guazzaroni M.E."/>
            <person name="Richter M."/>
            <person name="Garcia-Salamanca A."/>
            <person name="Yarza P."/>
            <person name="Suarez-Suarez A."/>
            <person name="Solano J."/>
            <person name="Alcaide M."/>
            <person name="van Dillewijn P."/>
            <person name="Molina-Henares M.A."/>
            <person name="Lopez-Cortes N."/>
            <person name="Al-Ramahi Y."/>
            <person name="Guerrero C."/>
            <person name="Acosta A."/>
            <person name="de Eugenio L.I."/>
            <person name="Martinez V."/>
            <person name="Marques S."/>
            <person name="Rojo F."/>
            <person name="Santero E."/>
            <person name="Genilloud O."/>
            <person name="Perez-Perez J."/>
            <person name="Rossello-Mora R."/>
            <person name="Ramos J.L."/>
        </authorList>
    </citation>
    <scope>NUCLEOTIDE SEQUENCE</scope>
</reference>
<accession>D9PJ06</accession>
<name>D9PJ06_9ZZZZ</name>
<reference evidence="1" key="1">
    <citation type="submission" date="2010-07" db="EMBL/GenBank/DDBJ databases">
        <authorList>
            <consortium name="CONSOLIDER consortium CSD2007-00005"/>
            <person name="Guazzaroni M.-E."/>
            <person name="Richter M."/>
            <person name="Garcia-Salamanca A."/>
            <person name="Yarza P."/>
            <person name="Ferrer M."/>
        </authorList>
    </citation>
    <scope>NUCLEOTIDE SEQUENCE</scope>
</reference>
<feature type="non-terminal residue" evidence="1">
    <location>
        <position position="1"/>
    </location>
</feature>
<gene>
    <name evidence="1" type="ORF">LDC_1515</name>
</gene>
<comment type="caution">
    <text evidence="1">The sequence shown here is derived from an EMBL/GenBank/DDBJ whole genome shotgun (WGS) entry which is preliminary data.</text>
</comment>